<comment type="caution">
    <text evidence="2">The sequence shown here is derived from an EMBL/GenBank/DDBJ whole genome shotgun (WGS) entry which is preliminary data.</text>
</comment>
<feature type="region of interest" description="Disordered" evidence="1">
    <location>
        <begin position="29"/>
        <end position="80"/>
    </location>
</feature>
<gene>
    <name evidence="2" type="ORF">NDU88_004234</name>
</gene>
<dbReference type="EMBL" id="JANPWB010000003">
    <property type="protein sequence ID" value="KAJ1200410.1"/>
    <property type="molecule type" value="Genomic_DNA"/>
</dbReference>
<protein>
    <submittedName>
        <fullName evidence="2">Uncharacterized protein</fullName>
    </submittedName>
</protein>
<evidence type="ECO:0000313" key="2">
    <source>
        <dbReference type="EMBL" id="KAJ1200410.1"/>
    </source>
</evidence>
<reference evidence="2" key="1">
    <citation type="journal article" date="2022" name="bioRxiv">
        <title>Sequencing and chromosome-scale assembly of the giantPleurodeles waltlgenome.</title>
        <authorList>
            <person name="Brown T."/>
            <person name="Elewa A."/>
            <person name="Iarovenko S."/>
            <person name="Subramanian E."/>
            <person name="Araus A.J."/>
            <person name="Petzold A."/>
            <person name="Susuki M."/>
            <person name="Suzuki K.-i.T."/>
            <person name="Hayashi T."/>
            <person name="Toyoda A."/>
            <person name="Oliveira C."/>
            <person name="Osipova E."/>
            <person name="Leigh N.D."/>
            <person name="Simon A."/>
            <person name="Yun M.H."/>
        </authorList>
    </citation>
    <scope>NUCLEOTIDE SEQUENCE</scope>
    <source>
        <strain evidence="2">20211129_DDA</strain>
        <tissue evidence="2">Liver</tissue>
    </source>
</reference>
<evidence type="ECO:0000313" key="3">
    <source>
        <dbReference type="Proteomes" id="UP001066276"/>
    </source>
</evidence>
<feature type="compositionally biased region" description="Basic and acidic residues" evidence="1">
    <location>
        <begin position="33"/>
        <end position="42"/>
    </location>
</feature>
<sequence>MWGGAVRPGRSEEAWRVIWALRVMKRPRGATKLIHEGPRDSACESQEEDWAVGNPGTSGGRPQDPRAGSGSDWGGKKKEKKIQFEALERDIRMLTDCLPTDTSPELQRSLQTKQAELRDLPEDRAGQYAQVTQRQLYDTGNQANKLLAWLDRRDQNRR</sequence>
<accession>A0AAV7VIQ5</accession>
<organism evidence="2 3">
    <name type="scientific">Pleurodeles waltl</name>
    <name type="common">Iberian ribbed newt</name>
    <dbReference type="NCBI Taxonomy" id="8319"/>
    <lineage>
        <taxon>Eukaryota</taxon>
        <taxon>Metazoa</taxon>
        <taxon>Chordata</taxon>
        <taxon>Craniata</taxon>
        <taxon>Vertebrata</taxon>
        <taxon>Euteleostomi</taxon>
        <taxon>Amphibia</taxon>
        <taxon>Batrachia</taxon>
        <taxon>Caudata</taxon>
        <taxon>Salamandroidea</taxon>
        <taxon>Salamandridae</taxon>
        <taxon>Pleurodelinae</taxon>
        <taxon>Pleurodeles</taxon>
    </lineage>
</organism>
<dbReference type="AlphaFoldDB" id="A0AAV7VIQ5"/>
<evidence type="ECO:0000256" key="1">
    <source>
        <dbReference type="SAM" id="MobiDB-lite"/>
    </source>
</evidence>
<keyword evidence="3" id="KW-1185">Reference proteome</keyword>
<proteinExistence type="predicted"/>
<name>A0AAV7VIQ5_PLEWA</name>
<dbReference type="Proteomes" id="UP001066276">
    <property type="component" value="Chromosome 2_1"/>
</dbReference>